<sequence>MYMDSRKNYSVTEERYQEVLLRDLDVIAMFSNRTLYIEQRLRMEKLKIDWMWRCRKVERRMASHRHIHFNWRIAFHEKEPLNSTAHFAVYQ</sequence>
<dbReference type="AlphaFoldDB" id="A0A154NWE6"/>
<name>A0A154NWE6_DUFNO</name>
<reference evidence="1 2" key="1">
    <citation type="submission" date="2015-07" db="EMBL/GenBank/DDBJ databases">
        <title>The genome of Dufourea novaeangliae.</title>
        <authorList>
            <person name="Pan H."/>
            <person name="Kapheim K."/>
        </authorList>
    </citation>
    <scope>NUCLEOTIDE SEQUENCE [LARGE SCALE GENOMIC DNA]</scope>
    <source>
        <strain evidence="1">0120121106</strain>
        <tissue evidence="1">Whole body</tissue>
    </source>
</reference>
<dbReference type="Proteomes" id="UP000076502">
    <property type="component" value="Unassembled WGS sequence"/>
</dbReference>
<organism evidence="1 2">
    <name type="scientific">Dufourea novaeangliae</name>
    <name type="common">Sweat bee</name>
    <dbReference type="NCBI Taxonomy" id="178035"/>
    <lineage>
        <taxon>Eukaryota</taxon>
        <taxon>Metazoa</taxon>
        <taxon>Ecdysozoa</taxon>
        <taxon>Arthropoda</taxon>
        <taxon>Hexapoda</taxon>
        <taxon>Insecta</taxon>
        <taxon>Pterygota</taxon>
        <taxon>Neoptera</taxon>
        <taxon>Endopterygota</taxon>
        <taxon>Hymenoptera</taxon>
        <taxon>Apocrita</taxon>
        <taxon>Aculeata</taxon>
        <taxon>Apoidea</taxon>
        <taxon>Anthophila</taxon>
        <taxon>Halictidae</taxon>
        <taxon>Rophitinae</taxon>
        <taxon>Dufourea</taxon>
    </lineage>
</organism>
<proteinExistence type="predicted"/>
<protein>
    <submittedName>
        <fullName evidence="1">Uncharacterized protein</fullName>
    </submittedName>
</protein>
<evidence type="ECO:0000313" key="1">
    <source>
        <dbReference type="EMBL" id="KZC04015.1"/>
    </source>
</evidence>
<evidence type="ECO:0000313" key="2">
    <source>
        <dbReference type="Proteomes" id="UP000076502"/>
    </source>
</evidence>
<accession>A0A154NWE6</accession>
<gene>
    <name evidence="1" type="ORF">WN55_01276</name>
</gene>
<keyword evidence="2" id="KW-1185">Reference proteome</keyword>
<dbReference type="EMBL" id="KQ434773">
    <property type="protein sequence ID" value="KZC04015.1"/>
    <property type="molecule type" value="Genomic_DNA"/>
</dbReference>